<evidence type="ECO:0000313" key="6">
    <source>
        <dbReference type="Ensembl" id="ENSATEP00000010496.2"/>
    </source>
</evidence>
<dbReference type="InterPro" id="IPR001680">
    <property type="entry name" value="WD40_rpt"/>
</dbReference>
<evidence type="ECO:0000256" key="3">
    <source>
        <dbReference type="PROSITE-ProRule" id="PRU00221"/>
    </source>
</evidence>
<dbReference type="GO" id="GO:1990716">
    <property type="term" value="C:axonemal central apparatus"/>
    <property type="evidence" value="ECO:0007669"/>
    <property type="project" value="TreeGrafter"/>
</dbReference>
<dbReference type="InParanoid" id="A0A3Q1J5C4"/>
<gene>
    <name evidence="6" type="primary">SPAG16</name>
</gene>
<dbReference type="PANTHER" id="PTHR14604:SF3">
    <property type="entry name" value="SPERM-ASSOCIATED ANTIGEN 16 PROTEIN"/>
    <property type="match status" value="1"/>
</dbReference>
<proteinExistence type="predicted"/>
<organism evidence="6 7">
    <name type="scientific">Anabas testudineus</name>
    <name type="common">Climbing perch</name>
    <name type="synonym">Anthias testudineus</name>
    <dbReference type="NCBI Taxonomy" id="64144"/>
    <lineage>
        <taxon>Eukaryota</taxon>
        <taxon>Metazoa</taxon>
        <taxon>Chordata</taxon>
        <taxon>Craniata</taxon>
        <taxon>Vertebrata</taxon>
        <taxon>Euteleostomi</taxon>
        <taxon>Actinopterygii</taxon>
        <taxon>Neopterygii</taxon>
        <taxon>Teleostei</taxon>
        <taxon>Neoteleostei</taxon>
        <taxon>Acanthomorphata</taxon>
        <taxon>Anabantaria</taxon>
        <taxon>Anabantiformes</taxon>
        <taxon>Anabantoidei</taxon>
        <taxon>Anabantidae</taxon>
        <taxon>Anabas</taxon>
    </lineage>
</organism>
<reference evidence="6" key="1">
    <citation type="submission" date="2021-04" db="EMBL/GenBank/DDBJ databases">
        <authorList>
            <consortium name="Wellcome Sanger Institute Data Sharing"/>
        </authorList>
    </citation>
    <scope>NUCLEOTIDE SEQUENCE [LARGE SCALE GENOMIC DNA]</scope>
</reference>
<sequence length="556" mass="61973">MKLTIQTKTITQIQITGSVEDEDFEEAVKEAASAAPARRKLIMPQQQVIINIPEVVEDFLRNVLRRAGLTRTLKVFEAEWTDRLLRETPTTAAGVSFIPDALTHRQLLQSKLDTVRGETDTLRREVLAAGETMVRMQRERDFHRLQYRRVAEDKNKLMEDLKQMKKHLESYEQVLRQLDDKYQKTLRQKMLISLEKDRIQNASEPRLKQEKLQMKKQRSIRRSAGTDNSPAKSPVKRHPQDSEFPFCSRHENPHPALVNPAKCKTPSSFSLSCSIRAHKLPISSIDLHPRKQLLASASDDRSWRLWALPMVMTGEDHSDWLSGCSFHPDGTKLATTSGDTTVRLWDFSLGRCVLILSGHSQPTWGCSFHSCGHFLASCSADRTTKLWDLNSQRCRLTLRRHTASINSVLFLPSSNLLLTCSADKTLALWDARLGLCTTILRGHRHPCNHAAFSVASDIMASCDTCGTINLWDIRKPASAVASVDAGPQGANQVAFSPSGKMLAVASSDGLVRLVEVDSCAVTSLSGHGQSVQSVTFDHTGETVMSAGSDGLVNVWS</sequence>
<dbReference type="STRING" id="64144.ENSATEP00000010496"/>
<dbReference type="Pfam" id="PF00400">
    <property type="entry name" value="WD40"/>
    <property type="match status" value="7"/>
</dbReference>
<dbReference type="PROSITE" id="PS50082">
    <property type="entry name" value="WD_REPEATS_2"/>
    <property type="match status" value="6"/>
</dbReference>
<dbReference type="Gene3D" id="2.130.10.10">
    <property type="entry name" value="YVTN repeat-like/Quinoprotein amine dehydrogenase"/>
    <property type="match status" value="3"/>
</dbReference>
<dbReference type="GeneTree" id="ENSGT00940000155053"/>
<dbReference type="AlphaFoldDB" id="A0A3Q1J5C4"/>
<name>A0A3Q1J5C4_ANATE</name>
<evidence type="ECO:0000256" key="2">
    <source>
        <dbReference type="ARBA" id="ARBA00022737"/>
    </source>
</evidence>
<dbReference type="SUPFAM" id="SSF50978">
    <property type="entry name" value="WD40 repeat-like"/>
    <property type="match status" value="1"/>
</dbReference>
<feature type="repeat" description="WD" evidence="3">
    <location>
        <begin position="275"/>
        <end position="306"/>
    </location>
</feature>
<dbReference type="InterPro" id="IPR050995">
    <property type="entry name" value="WD-F-box_domain-protein"/>
</dbReference>
<accession>A0A3Q1J5C4</accession>
<feature type="repeat" description="WD" evidence="3">
    <location>
        <begin position="356"/>
        <end position="397"/>
    </location>
</feature>
<dbReference type="Ensembl" id="ENSATET00000010679.3">
    <property type="protein sequence ID" value="ENSATEP00000010496.2"/>
    <property type="gene ID" value="ENSATEG00000007390.3"/>
</dbReference>
<protein>
    <submittedName>
        <fullName evidence="6">Uncharacterized protein</fullName>
    </submittedName>
</protein>
<dbReference type="PANTHER" id="PTHR14604">
    <property type="entry name" value="WD40 REPEAT PF20"/>
    <property type="match status" value="1"/>
</dbReference>
<feature type="repeat" description="WD" evidence="3">
    <location>
        <begin position="440"/>
        <end position="481"/>
    </location>
</feature>
<keyword evidence="7" id="KW-1185">Reference proteome</keyword>
<feature type="repeat" description="WD" evidence="3">
    <location>
        <begin position="314"/>
        <end position="355"/>
    </location>
</feature>
<dbReference type="OrthoDB" id="538223at2759"/>
<reference evidence="6" key="3">
    <citation type="submission" date="2025-09" db="UniProtKB">
        <authorList>
            <consortium name="Ensembl"/>
        </authorList>
    </citation>
    <scope>IDENTIFICATION</scope>
</reference>
<feature type="repeat" description="WD" evidence="3">
    <location>
        <begin position="398"/>
        <end position="430"/>
    </location>
</feature>
<feature type="repeat" description="WD" evidence="3">
    <location>
        <begin position="524"/>
        <end position="556"/>
    </location>
</feature>
<feature type="coiled-coil region" evidence="4">
    <location>
        <begin position="147"/>
        <end position="188"/>
    </location>
</feature>
<dbReference type="InterPro" id="IPR015943">
    <property type="entry name" value="WD40/YVTN_repeat-like_dom_sf"/>
</dbReference>
<dbReference type="InterPro" id="IPR036322">
    <property type="entry name" value="WD40_repeat_dom_sf"/>
</dbReference>
<dbReference type="SMART" id="SM00320">
    <property type="entry name" value="WD40"/>
    <property type="match status" value="7"/>
</dbReference>
<dbReference type="PROSITE" id="PS50294">
    <property type="entry name" value="WD_REPEATS_REGION"/>
    <property type="match status" value="5"/>
</dbReference>
<keyword evidence="4" id="KW-0175">Coiled coil</keyword>
<feature type="region of interest" description="Disordered" evidence="5">
    <location>
        <begin position="202"/>
        <end position="240"/>
    </location>
</feature>
<evidence type="ECO:0000313" key="7">
    <source>
        <dbReference type="Proteomes" id="UP000265040"/>
    </source>
</evidence>
<reference evidence="6" key="2">
    <citation type="submission" date="2025-08" db="UniProtKB">
        <authorList>
            <consortium name="Ensembl"/>
        </authorList>
    </citation>
    <scope>IDENTIFICATION</scope>
</reference>
<dbReference type="PROSITE" id="PS00678">
    <property type="entry name" value="WD_REPEATS_1"/>
    <property type="match status" value="2"/>
</dbReference>
<evidence type="ECO:0000256" key="5">
    <source>
        <dbReference type="SAM" id="MobiDB-lite"/>
    </source>
</evidence>
<evidence type="ECO:0000256" key="4">
    <source>
        <dbReference type="SAM" id="Coils"/>
    </source>
</evidence>
<dbReference type="PRINTS" id="PR00320">
    <property type="entry name" value="GPROTEINBRPT"/>
</dbReference>
<keyword evidence="1 3" id="KW-0853">WD repeat</keyword>
<keyword evidence="2" id="KW-0677">Repeat</keyword>
<dbReference type="InterPro" id="IPR019775">
    <property type="entry name" value="WD40_repeat_CS"/>
</dbReference>
<dbReference type="CDD" id="cd00200">
    <property type="entry name" value="WD40"/>
    <property type="match status" value="1"/>
</dbReference>
<feature type="compositionally biased region" description="Basic and acidic residues" evidence="5">
    <location>
        <begin position="202"/>
        <end position="213"/>
    </location>
</feature>
<dbReference type="Proteomes" id="UP000265040">
    <property type="component" value="Chromosome 22"/>
</dbReference>
<dbReference type="GO" id="GO:0035082">
    <property type="term" value="P:axoneme assembly"/>
    <property type="evidence" value="ECO:0007669"/>
    <property type="project" value="TreeGrafter"/>
</dbReference>
<evidence type="ECO:0000256" key="1">
    <source>
        <dbReference type="ARBA" id="ARBA00022574"/>
    </source>
</evidence>
<dbReference type="InterPro" id="IPR020472">
    <property type="entry name" value="WD40_PAC1"/>
</dbReference>